<dbReference type="EMBL" id="FWXV01000009">
    <property type="protein sequence ID" value="SMD23536.1"/>
    <property type="molecule type" value="Genomic_DNA"/>
</dbReference>
<evidence type="ECO:0000313" key="2">
    <source>
        <dbReference type="EMBL" id="SMD23536.1"/>
    </source>
</evidence>
<organism evidence="2 3">
    <name type="scientific">Kibdelosporangium aridum</name>
    <dbReference type="NCBI Taxonomy" id="2030"/>
    <lineage>
        <taxon>Bacteria</taxon>
        <taxon>Bacillati</taxon>
        <taxon>Actinomycetota</taxon>
        <taxon>Actinomycetes</taxon>
        <taxon>Pseudonocardiales</taxon>
        <taxon>Pseudonocardiaceae</taxon>
        <taxon>Kibdelosporangium</taxon>
    </lineage>
</organism>
<evidence type="ECO:0000313" key="3">
    <source>
        <dbReference type="Proteomes" id="UP000192674"/>
    </source>
</evidence>
<name>A0A1W2FPG2_KIBAR</name>
<proteinExistence type="predicted"/>
<reference evidence="2 3" key="1">
    <citation type="submission" date="2017-04" db="EMBL/GenBank/DDBJ databases">
        <authorList>
            <person name="Afonso C.L."/>
            <person name="Miller P.J."/>
            <person name="Scott M.A."/>
            <person name="Spackman E."/>
            <person name="Goraichik I."/>
            <person name="Dimitrov K.M."/>
            <person name="Suarez D.L."/>
            <person name="Swayne D.E."/>
        </authorList>
    </citation>
    <scope>NUCLEOTIDE SEQUENCE [LARGE SCALE GENOMIC DNA]</scope>
    <source>
        <strain evidence="2 3">DSM 43828</strain>
    </source>
</reference>
<sequence>MALAITDWRPKPIEPGTTLTGVRPGSRSSGTFDRWIEVMVERRLVGRDTTFVGRFGRFGRGWLEEGFGDGACYGVGR</sequence>
<feature type="region of interest" description="Disordered" evidence="1">
    <location>
        <begin position="1"/>
        <end position="29"/>
    </location>
</feature>
<accession>A0A1W2FPG2</accession>
<evidence type="ECO:0000256" key="1">
    <source>
        <dbReference type="SAM" id="MobiDB-lite"/>
    </source>
</evidence>
<keyword evidence="3" id="KW-1185">Reference proteome</keyword>
<dbReference type="AlphaFoldDB" id="A0A1W2FPG2"/>
<protein>
    <submittedName>
        <fullName evidence="2">Uncharacterized protein</fullName>
    </submittedName>
</protein>
<dbReference type="Proteomes" id="UP000192674">
    <property type="component" value="Unassembled WGS sequence"/>
</dbReference>
<gene>
    <name evidence="2" type="ORF">SAMN05661093_08064</name>
</gene>